<keyword evidence="11" id="KW-1185">Reference proteome</keyword>
<dbReference type="PRINTS" id="PR00364">
    <property type="entry name" value="DISEASERSIST"/>
</dbReference>
<evidence type="ECO:0000256" key="3">
    <source>
        <dbReference type="ARBA" id="ARBA00022737"/>
    </source>
</evidence>
<comment type="similarity">
    <text evidence="1">Belongs to the disease resistance NB-LRR family.</text>
</comment>
<dbReference type="GO" id="GO:0051607">
    <property type="term" value="P:defense response to virus"/>
    <property type="evidence" value="ECO:0007669"/>
    <property type="project" value="UniProtKB-ARBA"/>
</dbReference>
<dbReference type="InterPro" id="IPR032675">
    <property type="entry name" value="LRR_dom_sf"/>
</dbReference>
<organism evidence="10 11">
    <name type="scientific">Capsicum annuum</name>
    <name type="common">Capsicum pepper</name>
    <dbReference type="NCBI Taxonomy" id="4072"/>
    <lineage>
        <taxon>Eukaryota</taxon>
        <taxon>Viridiplantae</taxon>
        <taxon>Streptophyta</taxon>
        <taxon>Embryophyta</taxon>
        <taxon>Tracheophyta</taxon>
        <taxon>Spermatophyta</taxon>
        <taxon>Magnoliopsida</taxon>
        <taxon>eudicotyledons</taxon>
        <taxon>Gunneridae</taxon>
        <taxon>Pentapetalae</taxon>
        <taxon>asterids</taxon>
        <taxon>lamiids</taxon>
        <taxon>Solanales</taxon>
        <taxon>Solanaceae</taxon>
        <taxon>Solanoideae</taxon>
        <taxon>Capsiceae</taxon>
        <taxon>Capsicum</taxon>
    </lineage>
</organism>
<dbReference type="Gene3D" id="3.40.50.300">
    <property type="entry name" value="P-loop containing nucleotide triphosphate hydrolases"/>
    <property type="match status" value="1"/>
</dbReference>
<dbReference type="AlphaFoldDB" id="A0A2G2YUQ3"/>
<dbReference type="InterPro" id="IPR002182">
    <property type="entry name" value="NB-ARC"/>
</dbReference>
<dbReference type="InterPro" id="IPR058922">
    <property type="entry name" value="WHD_DRP"/>
</dbReference>
<dbReference type="SUPFAM" id="SSF52540">
    <property type="entry name" value="P-loop containing nucleoside triphosphate hydrolases"/>
    <property type="match status" value="1"/>
</dbReference>
<evidence type="ECO:0000256" key="2">
    <source>
        <dbReference type="ARBA" id="ARBA00022614"/>
    </source>
</evidence>
<evidence type="ECO:0000256" key="4">
    <source>
        <dbReference type="ARBA" id="ARBA00022741"/>
    </source>
</evidence>
<evidence type="ECO:0000259" key="8">
    <source>
        <dbReference type="Pfam" id="PF23559"/>
    </source>
</evidence>
<dbReference type="PANTHER" id="PTHR15140">
    <property type="entry name" value="TUBULIN-SPECIFIC CHAPERONE E"/>
    <property type="match status" value="1"/>
</dbReference>
<sequence>MQSLTCDHRKEFRALHEKISSLEVVVKNFEKNNVSGQIADLEVEVKEVANIAEHTIQLRVTDVVSADYEKIHERLSDSLQQAAKDINRIWKKSTKIQDKRKWFNIFQCFNKTSKEYTTVEEITIGRDDQREWLLNYLTTSYSGEPKVIPIVGMGGIGKTTLAKEVYGNKSVLRRFDIRSWATVSQQHNRKEILLCLLQSAIKMDDSVRMKGEAELADMLQKSLKRKRYLIVLDDIWSCEVWDRVRRCFPTEDNAGSRILLTTRNNEVACYADTENLSLQMDLMGPDESWSLLKSAAFSSEALPYGFEAVGKQIADECHGLPLTIVVVAGLLKSKRAIEDWESVAKDVKSFVMNDPDERCSRVLGLSYNHLTSDLKACLLHFGIFPEDSEIPVKNLKRSWIAEGFLKLENDLEGEAEKCLQELVDRCLVLVCKKSLDGTKIRSCKVHDLIYDLCVREIQRENIFIMNDIVLDQSVSAWGPLSMQKMKPFKRVTGDEYFYCRNGLYRALLTPVRRQLRDHDNNDLLKRTHSIFSFHLEDSFLPPFLKSELSHFKLLKVLELRHLGIGNFPVQILSLIWLRYLSLLCHMCLDIPREICRLWNLQTFIVQGVSPFVKINVPEEIWGLTQLRHLKLPAFYLPDCPSGSANKGRLYFPNLPSRSVDKGRHWDLSNLQTISYLSPLCCKEEVIMGIQNVKELGISGFETEIIGIRDSRIVNNLVHLQQLETLSFMWCSKLFPESARAFPATLKKLKLERTSLSWSYLDIIAELPNLEVLKLMDDACDGKEWHPIVRGFNKLKFLLIEGNSLKYWKATNDNFPVLESLMIRSCRHLKEIPIEFADIPTLQLIELRKCPPKLGESAARIQKEQEDLGNNPVDVCIPAPC</sequence>
<dbReference type="OMA" id="TIARSCI"/>
<dbReference type="FunFam" id="3.40.50.300:FF:001091">
    <property type="entry name" value="Probable disease resistance protein At1g61300"/>
    <property type="match status" value="1"/>
</dbReference>
<evidence type="ECO:0000256" key="6">
    <source>
        <dbReference type="ARBA" id="ARBA00022840"/>
    </source>
</evidence>
<dbReference type="Pfam" id="PF00931">
    <property type="entry name" value="NB-ARC"/>
    <property type="match status" value="1"/>
</dbReference>
<reference evidence="10 11" key="1">
    <citation type="journal article" date="2014" name="Nat. Genet.">
        <title>Genome sequence of the hot pepper provides insights into the evolution of pungency in Capsicum species.</title>
        <authorList>
            <person name="Kim S."/>
            <person name="Park M."/>
            <person name="Yeom S.I."/>
            <person name="Kim Y.M."/>
            <person name="Lee J.M."/>
            <person name="Lee H.A."/>
            <person name="Seo E."/>
            <person name="Choi J."/>
            <person name="Cheong K."/>
            <person name="Kim K.T."/>
            <person name="Jung K."/>
            <person name="Lee G.W."/>
            <person name="Oh S.K."/>
            <person name="Bae C."/>
            <person name="Kim S.B."/>
            <person name="Lee H.Y."/>
            <person name="Kim S.Y."/>
            <person name="Kim M.S."/>
            <person name="Kang B.C."/>
            <person name="Jo Y.D."/>
            <person name="Yang H.B."/>
            <person name="Jeong H.J."/>
            <person name="Kang W.H."/>
            <person name="Kwon J.K."/>
            <person name="Shin C."/>
            <person name="Lim J.Y."/>
            <person name="Park J.H."/>
            <person name="Huh J.H."/>
            <person name="Kim J.S."/>
            <person name="Kim B.D."/>
            <person name="Cohen O."/>
            <person name="Paran I."/>
            <person name="Suh M.C."/>
            <person name="Lee S.B."/>
            <person name="Kim Y.K."/>
            <person name="Shin Y."/>
            <person name="Noh S.J."/>
            <person name="Park J."/>
            <person name="Seo Y.S."/>
            <person name="Kwon S.Y."/>
            <person name="Kim H.A."/>
            <person name="Park J.M."/>
            <person name="Kim H.J."/>
            <person name="Choi S.B."/>
            <person name="Bosland P.W."/>
            <person name="Reeves G."/>
            <person name="Jo S.H."/>
            <person name="Lee B.W."/>
            <person name="Cho H.T."/>
            <person name="Choi H.S."/>
            <person name="Lee M.S."/>
            <person name="Yu Y."/>
            <person name="Do Choi Y."/>
            <person name="Park B.S."/>
            <person name="van Deynze A."/>
            <person name="Ashrafi H."/>
            <person name="Hill T."/>
            <person name="Kim W.T."/>
            <person name="Pai H.S."/>
            <person name="Ahn H.K."/>
            <person name="Yeam I."/>
            <person name="Giovannoni J.J."/>
            <person name="Rose J.K."/>
            <person name="Sorensen I."/>
            <person name="Lee S.J."/>
            <person name="Kim R.W."/>
            <person name="Choi I.Y."/>
            <person name="Choi B.S."/>
            <person name="Lim J.S."/>
            <person name="Lee Y.H."/>
            <person name="Choi D."/>
        </authorList>
    </citation>
    <scope>NUCLEOTIDE SEQUENCE [LARGE SCALE GENOMIC DNA]</scope>
    <source>
        <strain evidence="11">cv. CM334</strain>
    </source>
</reference>
<feature type="domain" description="Disease resistance R13L4/SHOC-2-like LRR" evidence="9">
    <location>
        <begin position="546"/>
        <end position="846"/>
    </location>
</feature>
<evidence type="ECO:0000259" key="7">
    <source>
        <dbReference type="Pfam" id="PF00931"/>
    </source>
</evidence>
<dbReference type="Gene3D" id="1.20.5.4130">
    <property type="match status" value="1"/>
</dbReference>
<feature type="non-terminal residue" evidence="10">
    <location>
        <position position="880"/>
    </location>
</feature>
<evidence type="ECO:0000259" key="9">
    <source>
        <dbReference type="Pfam" id="PF23598"/>
    </source>
</evidence>
<gene>
    <name evidence="10" type="ORF">T459_24254</name>
</gene>
<dbReference type="PANTHER" id="PTHR15140:SF33">
    <property type="entry name" value="LATE BLIGHT RESISTANCE PROTEIN HOMOLOG R1A-3 ISOFORM X1"/>
    <property type="match status" value="1"/>
</dbReference>
<dbReference type="GO" id="GO:0005524">
    <property type="term" value="F:ATP binding"/>
    <property type="evidence" value="ECO:0007669"/>
    <property type="project" value="UniProtKB-KW"/>
</dbReference>
<dbReference type="Proteomes" id="UP000222542">
    <property type="component" value="Unassembled WGS sequence"/>
</dbReference>
<dbReference type="Pfam" id="PF23598">
    <property type="entry name" value="LRR_14"/>
    <property type="match status" value="1"/>
</dbReference>
<name>A0A2G2YUQ3_CAPAN</name>
<keyword evidence="5" id="KW-0611">Plant defense</keyword>
<dbReference type="Gene3D" id="3.80.10.10">
    <property type="entry name" value="Ribonuclease Inhibitor"/>
    <property type="match status" value="1"/>
</dbReference>
<dbReference type="InterPro" id="IPR036388">
    <property type="entry name" value="WH-like_DNA-bd_sf"/>
</dbReference>
<feature type="domain" description="Disease resistance protein winged helix" evidence="8">
    <location>
        <begin position="383"/>
        <end position="453"/>
    </location>
</feature>
<dbReference type="Pfam" id="PF23559">
    <property type="entry name" value="WHD_DRP"/>
    <property type="match status" value="1"/>
</dbReference>
<comment type="caution">
    <text evidence="10">The sequence shown here is derived from an EMBL/GenBank/DDBJ whole genome shotgun (WGS) entry which is preliminary data.</text>
</comment>
<protein>
    <submittedName>
        <fullName evidence="10">Uncharacterized protein</fullName>
    </submittedName>
</protein>
<dbReference type="InterPro" id="IPR055414">
    <property type="entry name" value="LRR_R13L4/SHOC2-like"/>
</dbReference>
<dbReference type="Gene3D" id="1.10.8.430">
    <property type="entry name" value="Helical domain of apoptotic protease-activating factors"/>
    <property type="match status" value="1"/>
</dbReference>
<evidence type="ECO:0000313" key="11">
    <source>
        <dbReference type="Proteomes" id="UP000222542"/>
    </source>
</evidence>
<evidence type="ECO:0000256" key="1">
    <source>
        <dbReference type="ARBA" id="ARBA00008894"/>
    </source>
</evidence>
<evidence type="ECO:0000313" key="10">
    <source>
        <dbReference type="EMBL" id="PHT73469.1"/>
    </source>
</evidence>
<dbReference type="InterPro" id="IPR042197">
    <property type="entry name" value="Apaf_helical"/>
</dbReference>
<keyword evidence="4" id="KW-0547">Nucleotide-binding</keyword>
<keyword evidence="6" id="KW-0067">ATP-binding</keyword>
<dbReference type="InterPro" id="IPR027417">
    <property type="entry name" value="P-loop_NTPase"/>
</dbReference>
<dbReference type="EMBL" id="AYRZ02000009">
    <property type="protein sequence ID" value="PHT73469.1"/>
    <property type="molecule type" value="Genomic_DNA"/>
</dbReference>
<feature type="domain" description="NB-ARC" evidence="7">
    <location>
        <begin position="135"/>
        <end position="300"/>
    </location>
</feature>
<keyword evidence="3" id="KW-0677">Repeat</keyword>
<proteinExistence type="inferred from homology"/>
<reference evidence="10 11" key="2">
    <citation type="journal article" date="2017" name="Genome Biol.">
        <title>New reference genome sequences of hot pepper reveal the massive evolution of plant disease-resistance genes by retroduplication.</title>
        <authorList>
            <person name="Kim S."/>
            <person name="Park J."/>
            <person name="Yeom S.I."/>
            <person name="Kim Y.M."/>
            <person name="Seo E."/>
            <person name="Kim K.T."/>
            <person name="Kim M.S."/>
            <person name="Lee J.M."/>
            <person name="Cheong K."/>
            <person name="Shin H.S."/>
            <person name="Kim S.B."/>
            <person name="Han K."/>
            <person name="Lee J."/>
            <person name="Park M."/>
            <person name="Lee H.A."/>
            <person name="Lee H.Y."/>
            <person name="Lee Y."/>
            <person name="Oh S."/>
            <person name="Lee J.H."/>
            <person name="Choi E."/>
            <person name="Choi E."/>
            <person name="Lee S.E."/>
            <person name="Jeon J."/>
            <person name="Kim H."/>
            <person name="Choi G."/>
            <person name="Song H."/>
            <person name="Lee J."/>
            <person name="Lee S.C."/>
            <person name="Kwon J.K."/>
            <person name="Lee H.Y."/>
            <person name="Koo N."/>
            <person name="Hong Y."/>
            <person name="Kim R.W."/>
            <person name="Kang W.H."/>
            <person name="Huh J.H."/>
            <person name="Kang B.C."/>
            <person name="Yang T.J."/>
            <person name="Lee Y.H."/>
            <person name="Bennetzen J.L."/>
            <person name="Choi D."/>
        </authorList>
    </citation>
    <scope>NUCLEOTIDE SEQUENCE [LARGE SCALE GENOMIC DNA]</scope>
    <source>
        <strain evidence="11">cv. CM334</strain>
    </source>
</reference>
<evidence type="ECO:0000256" key="5">
    <source>
        <dbReference type="ARBA" id="ARBA00022821"/>
    </source>
</evidence>
<keyword evidence="2" id="KW-0433">Leucine-rich repeat</keyword>
<accession>A0A2G2YUQ3</accession>
<dbReference type="FunFam" id="1.10.10.10:FF:000322">
    <property type="entry name" value="Probable disease resistance protein At1g63360"/>
    <property type="match status" value="1"/>
</dbReference>
<dbReference type="GO" id="GO:0043531">
    <property type="term" value="F:ADP binding"/>
    <property type="evidence" value="ECO:0007669"/>
    <property type="project" value="InterPro"/>
</dbReference>
<dbReference type="SUPFAM" id="SSF52058">
    <property type="entry name" value="L domain-like"/>
    <property type="match status" value="1"/>
</dbReference>
<dbReference type="Gramene" id="PHT73469">
    <property type="protein sequence ID" value="PHT73469"/>
    <property type="gene ID" value="T459_24254"/>
</dbReference>
<dbReference type="Gene3D" id="1.10.10.10">
    <property type="entry name" value="Winged helix-like DNA-binding domain superfamily/Winged helix DNA-binding domain"/>
    <property type="match status" value="1"/>
</dbReference>